<evidence type="ECO:0000256" key="1">
    <source>
        <dbReference type="ARBA" id="ARBA00022729"/>
    </source>
</evidence>
<dbReference type="Proteomes" id="UP001223720">
    <property type="component" value="Plasmid pME152"/>
</dbReference>
<feature type="domain" description="Solute-binding protein family 3/N-terminal" evidence="2">
    <location>
        <begin position="77"/>
        <end position="319"/>
    </location>
</feature>
<proteinExistence type="predicted"/>
<organism evidence="3 4">
    <name type="scientific">Methylorubrum extorquens</name>
    <name type="common">Methylobacterium dichloromethanicum</name>
    <name type="synonym">Methylobacterium extorquens</name>
    <dbReference type="NCBI Taxonomy" id="408"/>
    <lineage>
        <taxon>Bacteria</taxon>
        <taxon>Pseudomonadati</taxon>
        <taxon>Pseudomonadota</taxon>
        <taxon>Alphaproteobacteria</taxon>
        <taxon>Hyphomicrobiales</taxon>
        <taxon>Methylobacteriaceae</taxon>
        <taxon>Methylorubrum</taxon>
    </lineage>
</organism>
<evidence type="ECO:0000259" key="2">
    <source>
        <dbReference type="SMART" id="SM00062"/>
    </source>
</evidence>
<gene>
    <name evidence="3" type="ORF">KEC54_28645</name>
</gene>
<keyword evidence="3" id="KW-0614">Plasmid</keyword>
<protein>
    <submittedName>
        <fullName evidence="3">Transporter substrate-binding domain-containing protein</fullName>
    </submittedName>
</protein>
<accession>A0AAX3WMW1</accession>
<dbReference type="PANTHER" id="PTHR35936">
    <property type="entry name" value="MEMBRANE-BOUND LYTIC MUREIN TRANSGLYCOSYLASE F"/>
    <property type="match status" value="1"/>
</dbReference>
<dbReference type="AlphaFoldDB" id="A0AAX3WMW1"/>
<name>A0AAX3WMW1_METEX</name>
<evidence type="ECO:0000313" key="3">
    <source>
        <dbReference type="EMBL" id="WHQ72912.1"/>
    </source>
</evidence>
<dbReference type="PANTHER" id="PTHR35936:SF17">
    <property type="entry name" value="ARGININE-BINDING EXTRACELLULAR PROTEIN ARTP"/>
    <property type="match status" value="1"/>
</dbReference>
<geneLocation type="plasmid" evidence="3 4">
    <name>pME152</name>
</geneLocation>
<sequence>MRRLQPAGSSREHVARQELGVEASIDGIGRGFGRIDRSAGRPSSLRGARVAAALVAIAVSCGAALARPLDAVVASGVLRVALYSDNRPFSGMGKNGPEGIEVDLARGIAAALGVAAEVRIVEAAETVDGDFRLNLWKGDLAGTPLADLMLHVPSDRQLGIRNEQIVLTAPYYEERLAVALRGTADLQALGDLEEQSIAVAGASPADTALLFADGGRHRAKLRHFRDFDGAARAFLSGEAAALAGAKSAIEAALHAASASPDPVPVSIVDLPSAGLVRARLALGGAVRGDSRDLGYALSDAVGAMARDGRLRAIFSRYGVTYVAPPGE</sequence>
<evidence type="ECO:0000313" key="4">
    <source>
        <dbReference type="Proteomes" id="UP001223720"/>
    </source>
</evidence>
<reference evidence="3" key="1">
    <citation type="journal article" date="2022" name="Biotechnol. Bioprocess Eng.">
        <title>Pan-genome Analysis Reveals Comparative Genomic Features of Central Metabolic Pathways in Methylorubrum extorquens.</title>
        <authorList>
            <person name="Lee G.M."/>
            <person name="Scott-Nevros Z.K."/>
            <person name="Lee S.-M."/>
            <person name="Kim D."/>
        </authorList>
    </citation>
    <scope>NUCLEOTIDE SEQUENCE</scope>
    <source>
        <strain evidence="3">ATCC 55366</strain>
        <plasmid evidence="3">pME152</plasmid>
    </source>
</reference>
<dbReference type="Gene3D" id="3.40.190.10">
    <property type="entry name" value="Periplasmic binding protein-like II"/>
    <property type="match status" value="2"/>
</dbReference>
<dbReference type="SMART" id="SM00062">
    <property type="entry name" value="PBPb"/>
    <property type="match status" value="1"/>
</dbReference>
<keyword evidence="1" id="KW-0732">Signal</keyword>
<dbReference type="EMBL" id="CP073634">
    <property type="protein sequence ID" value="WHQ72912.1"/>
    <property type="molecule type" value="Genomic_DNA"/>
</dbReference>
<dbReference type="SUPFAM" id="SSF53850">
    <property type="entry name" value="Periplasmic binding protein-like II"/>
    <property type="match status" value="1"/>
</dbReference>
<dbReference type="InterPro" id="IPR001638">
    <property type="entry name" value="Solute-binding_3/MltF_N"/>
</dbReference>